<gene>
    <name evidence="14" type="primary">SWI6_3</name>
    <name evidence="14" type="ORF">HK099_008207</name>
</gene>
<dbReference type="GO" id="GO:0001228">
    <property type="term" value="F:DNA-binding transcription activator activity, RNA polymerase II-specific"/>
    <property type="evidence" value="ECO:0007669"/>
    <property type="project" value="UniProtKB-ARBA"/>
</dbReference>
<reference evidence="14" key="1">
    <citation type="submission" date="2020-05" db="EMBL/GenBank/DDBJ databases">
        <title>Phylogenomic resolution of chytrid fungi.</title>
        <authorList>
            <person name="Stajich J.E."/>
            <person name="Amses K."/>
            <person name="Simmons R."/>
            <person name="Seto K."/>
            <person name="Myers J."/>
            <person name="Bonds A."/>
            <person name="Quandt C.A."/>
            <person name="Barry K."/>
            <person name="Liu P."/>
            <person name="Grigoriev I."/>
            <person name="Longcore J.E."/>
            <person name="James T.Y."/>
        </authorList>
    </citation>
    <scope>NUCLEOTIDE SEQUENCE</scope>
    <source>
        <strain evidence="14">JEL0476</strain>
    </source>
</reference>
<dbReference type="Gene3D" id="1.25.40.20">
    <property type="entry name" value="Ankyrin repeat-containing domain"/>
    <property type="match status" value="1"/>
</dbReference>
<dbReference type="InterPro" id="IPR051642">
    <property type="entry name" value="SWI6-like"/>
</dbReference>
<dbReference type="PROSITE" id="PS50088">
    <property type="entry name" value="ANK_REPEAT"/>
    <property type="match status" value="2"/>
</dbReference>
<feature type="compositionally biased region" description="Polar residues" evidence="10">
    <location>
        <begin position="88"/>
        <end position="119"/>
    </location>
</feature>
<feature type="domain" description="SMP-LTD" evidence="13">
    <location>
        <begin position="150"/>
        <end position="338"/>
    </location>
</feature>
<dbReference type="PROSITE" id="PS51299">
    <property type="entry name" value="HTH_APSES"/>
    <property type="match status" value="1"/>
</dbReference>
<evidence type="ECO:0000256" key="9">
    <source>
        <dbReference type="SAM" id="Coils"/>
    </source>
</evidence>
<protein>
    <submittedName>
        <fullName evidence="14">Transcriptional regulator swi6</fullName>
    </submittedName>
</protein>
<keyword evidence="7 11" id="KW-0472">Membrane</keyword>
<evidence type="ECO:0000256" key="11">
    <source>
        <dbReference type="SAM" id="Phobius"/>
    </source>
</evidence>
<evidence type="ECO:0000259" key="13">
    <source>
        <dbReference type="PROSITE" id="PS51847"/>
    </source>
</evidence>
<dbReference type="GO" id="GO:0006869">
    <property type="term" value="P:lipid transport"/>
    <property type="evidence" value="ECO:0007669"/>
    <property type="project" value="UniProtKB-KW"/>
</dbReference>
<evidence type="ECO:0000256" key="3">
    <source>
        <dbReference type="ARBA" id="ARBA00022737"/>
    </source>
</evidence>
<accession>A0AAD5U539</accession>
<feature type="coiled-coil region" evidence="9">
    <location>
        <begin position="1100"/>
        <end position="1137"/>
    </location>
</feature>
<dbReference type="SUPFAM" id="SSF48403">
    <property type="entry name" value="Ankyrin repeat"/>
    <property type="match status" value="1"/>
</dbReference>
<feature type="transmembrane region" description="Helical" evidence="11">
    <location>
        <begin position="12"/>
        <end position="34"/>
    </location>
</feature>
<name>A0AAD5U539_9FUNG</name>
<sequence>MIFLIDFNSFVVGLTVGFLMNFFFIYVVVFKVLFKKKNCKDGNLSKEIYSDLDYHKKVTKKRKKRLKEFPKNVVDFLEKSLQPSSLINPDTNNSIATKHSKSDLTSNIPRSSSSPNLFNYSDEDNKNNPQLNRKFFSVEPLRSLINEKSETEKCEWLNLCFNRYFLILRKSVLFEIKMKKKLIKKVKNRLKSQSFVTDFDVFSIDLGDNPPQLQGWRIVKEVTDDLAVSFECDVKYSGGASVKLEVKSIAGSFPCIAEIKKLNGVLKFRLPSLSSPNKVSLQFLKPLPQESLIEFFIETEIVENFYIKEAIRKIIGKILILVFNELMVFPNFRSFFLPNLNPKQFNYWKKRKTEVFYEKTNGDKVKSNSQEEEVINFFEFDSEDLEGEEESDIDDANASSNDGDLKNDDAYENDGYNQNIKEHGTELQFHNSTVKNVQRPSKSFEHSYHFNKSTIINEPNLNKGINLNNQFLQLQPTQQLQQQQDPTLLNATSLNNNNEQQRVQSLKKPETVLSDKIFSAIYSGVPVFEMLCHGIAVMRRRADSFLNATQILKVAGIDKGRRTKILEKEIIQGEHEKVQGGYGKYQGTWIPFERGVELAKQYQVLEILNPILEFDPPTPGVKPEFNNRECLTKSQIKELDNLNNEINNNKPQKKKNLKEEFNPSEYIQNNHFVDSDGTPALKKLKKSANEKKNKKLEQLHGLQSKLQSQQFSHQVNFSKRQNEPYYLHNRSPYQRVPLENETFRPERHRGALMSIFLVEDPNYIPELLNSPNPPPDLDVNLVIDEQGHTSVHWASALARVTILSLLISKKADVTLRNFNGETSLIRSVLVTNNYDNQTFHLVVELLNRSIKLVDNRNRTILHHIALTAGIHGRAAAARYYLECVLERIARYDGNFADLVNVQDKNGDTALNIAARIGNKNLVEQLLEVGADVEIENRAGLRPKDFGIDCYFGFNEKKYPDDLIVEDRFDDSSVLNFSIDGLGENCQSISCEDSTSEHCLDETSHSLKNEFNYLSSCSAQSSSPYTARVMFPASKNGKSEKLDNKEKHLLKLEYPVEVLCPKLENKLDKTKREVSEKLKHKGKDSSEAIQKMIEEMSRFYISEIKTKIDSLNETQNNLRDITKELAFIRRENEMFKKENNKIPLLMTRIQNLESCLNQELNSGQEKDRKIFELENFINHFDKKEGYENEKLTQIEHENGNFYDVVGEQQKSPNSYQIQEIKLKKEIFGLKNSILEKEVKFKKFISYCAGIPLEGVGEVLDSLYKAIESDFESGINCLLLAPFLNKVKKLEDDINNGYNNHEEAGFIYTESDFFGKYHIKE</sequence>
<dbReference type="FunFam" id="3.10.260.10:FF:000001">
    <property type="entry name" value="APSES transcription factor (MbpA)"/>
    <property type="match status" value="1"/>
</dbReference>
<keyword evidence="11" id="KW-1133">Transmembrane helix</keyword>
<keyword evidence="11" id="KW-0812">Transmembrane</keyword>
<feature type="domain" description="HTH APSES-type" evidence="12">
    <location>
        <begin position="517"/>
        <end position="623"/>
    </location>
</feature>
<evidence type="ECO:0000256" key="2">
    <source>
        <dbReference type="ARBA" id="ARBA00022448"/>
    </source>
</evidence>
<dbReference type="InterPro" id="IPR003163">
    <property type="entry name" value="Tscrpt_reg_HTH_APSES-type"/>
</dbReference>
<evidence type="ECO:0000256" key="10">
    <source>
        <dbReference type="SAM" id="MobiDB-lite"/>
    </source>
</evidence>
<dbReference type="PROSITE" id="PS50297">
    <property type="entry name" value="ANK_REP_REGION"/>
    <property type="match status" value="2"/>
</dbReference>
<comment type="subcellular location">
    <subcellularLocation>
        <location evidence="1">Membrane</location>
    </subcellularLocation>
</comment>
<dbReference type="PANTHER" id="PTHR43828:SF3">
    <property type="entry name" value="CHROMO DOMAIN-CONTAINING PROTEIN"/>
    <property type="match status" value="1"/>
</dbReference>
<dbReference type="EMBL" id="JADGJW010000088">
    <property type="protein sequence ID" value="KAJ3224598.1"/>
    <property type="molecule type" value="Genomic_DNA"/>
</dbReference>
<evidence type="ECO:0000256" key="6">
    <source>
        <dbReference type="ARBA" id="ARBA00023121"/>
    </source>
</evidence>
<evidence type="ECO:0000313" key="14">
    <source>
        <dbReference type="EMBL" id="KAJ3224598.1"/>
    </source>
</evidence>
<comment type="caution">
    <text evidence="14">The sequence shown here is derived from an EMBL/GenBank/DDBJ whole genome shotgun (WGS) entry which is preliminary data.</text>
</comment>
<dbReference type="InterPro" id="IPR018004">
    <property type="entry name" value="KilA/APSES_HTH"/>
</dbReference>
<evidence type="ECO:0000313" key="15">
    <source>
        <dbReference type="Proteomes" id="UP001211065"/>
    </source>
</evidence>
<keyword evidence="6" id="KW-0446">Lipid-binding</keyword>
<dbReference type="InterPro" id="IPR036770">
    <property type="entry name" value="Ankyrin_rpt-contain_sf"/>
</dbReference>
<organism evidence="14 15">
    <name type="scientific">Clydaea vesicula</name>
    <dbReference type="NCBI Taxonomy" id="447962"/>
    <lineage>
        <taxon>Eukaryota</taxon>
        <taxon>Fungi</taxon>
        <taxon>Fungi incertae sedis</taxon>
        <taxon>Chytridiomycota</taxon>
        <taxon>Chytridiomycota incertae sedis</taxon>
        <taxon>Chytridiomycetes</taxon>
        <taxon>Lobulomycetales</taxon>
        <taxon>Lobulomycetaceae</taxon>
        <taxon>Clydaea</taxon>
    </lineage>
</organism>
<dbReference type="GO" id="GO:0016020">
    <property type="term" value="C:membrane"/>
    <property type="evidence" value="ECO:0007669"/>
    <property type="project" value="UniProtKB-SubCell"/>
</dbReference>
<evidence type="ECO:0000256" key="4">
    <source>
        <dbReference type="ARBA" id="ARBA00023043"/>
    </source>
</evidence>
<feature type="region of interest" description="Disordered" evidence="10">
    <location>
        <begin position="88"/>
        <end position="125"/>
    </location>
</feature>
<evidence type="ECO:0000259" key="12">
    <source>
        <dbReference type="PROSITE" id="PS51299"/>
    </source>
</evidence>
<dbReference type="Proteomes" id="UP001211065">
    <property type="component" value="Unassembled WGS sequence"/>
</dbReference>
<keyword evidence="4 8" id="KW-0040">ANK repeat</keyword>
<dbReference type="GO" id="GO:0008289">
    <property type="term" value="F:lipid binding"/>
    <property type="evidence" value="ECO:0007669"/>
    <property type="project" value="UniProtKB-KW"/>
</dbReference>
<evidence type="ECO:0000256" key="1">
    <source>
        <dbReference type="ARBA" id="ARBA00004370"/>
    </source>
</evidence>
<dbReference type="SMART" id="SM01252">
    <property type="entry name" value="KilA-N"/>
    <property type="match status" value="1"/>
</dbReference>
<feature type="compositionally biased region" description="Acidic residues" evidence="10">
    <location>
        <begin position="384"/>
        <end position="395"/>
    </location>
</feature>
<keyword evidence="15" id="KW-1185">Reference proteome</keyword>
<feature type="repeat" description="ANK" evidence="8">
    <location>
        <begin position="905"/>
        <end position="937"/>
    </location>
</feature>
<evidence type="ECO:0000256" key="8">
    <source>
        <dbReference type="PROSITE-ProRule" id="PRU00023"/>
    </source>
</evidence>
<dbReference type="Pfam" id="PF04383">
    <property type="entry name" value="KilA-N"/>
    <property type="match status" value="1"/>
</dbReference>
<evidence type="ECO:0000256" key="7">
    <source>
        <dbReference type="ARBA" id="ARBA00023136"/>
    </source>
</evidence>
<dbReference type="Pfam" id="PF12796">
    <property type="entry name" value="Ank_2"/>
    <property type="match status" value="1"/>
</dbReference>
<dbReference type="Gene3D" id="3.10.260.10">
    <property type="entry name" value="Transcription regulator HTH, APSES-type DNA-binding domain"/>
    <property type="match status" value="1"/>
</dbReference>
<dbReference type="GO" id="GO:0030907">
    <property type="term" value="C:MBF transcription complex"/>
    <property type="evidence" value="ECO:0007669"/>
    <property type="project" value="TreeGrafter"/>
</dbReference>
<keyword evidence="5" id="KW-0445">Lipid transport</keyword>
<proteinExistence type="predicted"/>
<dbReference type="GO" id="GO:0033309">
    <property type="term" value="C:SBF transcription complex"/>
    <property type="evidence" value="ECO:0007669"/>
    <property type="project" value="TreeGrafter"/>
</dbReference>
<keyword evidence="2" id="KW-0813">Transport</keyword>
<keyword evidence="9" id="KW-0175">Coiled coil</keyword>
<dbReference type="GO" id="GO:0003677">
    <property type="term" value="F:DNA binding"/>
    <property type="evidence" value="ECO:0007669"/>
    <property type="project" value="InterPro"/>
</dbReference>
<feature type="repeat" description="ANK" evidence="8">
    <location>
        <begin position="786"/>
        <end position="818"/>
    </location>
</feature>
<dbReference type="InterPro" id="IPR002110">
    <property type="entry name" value="Ankyrin_rpt"/>
</dbReference>
<dbReference type="PANTHER" id="PTHR43828">
    <property type="entry name" value="ASPARAGINASE"/>
    <property type="match status" value="1"/>
</dbReference>
<dbReference type="InterPro" id="IPR031468">
    <property type="entry name" value="SMP_LBD"/>
</dbReference>
<evidence type="ECO:0000256" key="5">
    <source>
        <dbReference type="ARBA" id="ARBA00023055"/>
    </source>
</evidence>
<dbReference type="SMART" id="SM00248">
    <property type="entry name" value="ANK"/>
    <property type="match status" value="2"/>
</dbReference>
<dbReference type="SUPFAM" id="SSF54616">
    <property type="entry name" value="DNA-binding domain of Mlu1-box binding protein MBP1"/>
    <property type="match status" value="1"/>
</dbReference>
<dbReference type="PROSITE" id="PS51847">
    <property type="entry name" value="SMP"/>
    <property type="match status" value="1"/>
</dbReference>
<feature type="region of interest" description="Disordered" evidence="10">
    <location>
        <begin position="384"/>
        <end position="417"/>
    </location>
</feature>
<dbReference type="InterPro" id="IPR036887">
    <property type="entry name" value="HTH_APSES_sf"/>
</dbReference>
<keyword evidence="3" id="KW-0677">Repeat</keyword>